<accession>A0A9D1D2X2</accession>
<comment type="caution">
    <text evidence="6">The sequence shown here is derived from an EMBL/GenBank/DDBJ whole genome shotgun (WGS) entry which is preliminary data.</text>
</comment>
<name>A0A9D1D2X2_9ACTN</name>
<dbReference type="Pfam" id="PF03816">
    <property type="entry name" value="LytR_cpsA_psr"/>
    <property type="match status" value="1"/>
</dbReference>
<proteinExistence type="inferred from homology"/>
<evidence type="ECO:0000256" key="1">
    <source>
        <dbReference type="ARBA" id="ARBA00006068"/>
    </source>
</evidence>
<dbReference type="Pfam" id="PF13399">
    <property type="entry name" value="LytR_C"/>
    <property type="match status" value="1"/>
</dbReference>
<dbReference type="PANTHER" id="PTHR33392">
    <property type="entry name" value="POLYISOPRENYL-TEICHOIC ACID--PEPTIDOGLYCAN TEICHOIC ACID TRANSFERASE TAGU"/>
    <property type="match status" value="1"/>
</dbReference>
<dbReference type="Gene3D" id="3.40.630.190">
    <property type="entry name" value="LCP protein"/>
    <property type="match status" value="1"/>
</dbReference>
<gene>
    <name evidence="6" type="ORF">IAA69_00135</name>
</gene>
<sequence>MFGDSQNKRMREHSRRISRDVNRSTIGSHAGGSVHGRHANYGSDLHFSSRRKSARANSGLIRVVTPNTTSGEDQRAYSRRVSQLDFNKRALRRDRVRRVGLVAAILIVIVLVVGGVAACTYISSVSSKMSLDDADARALLVAPTDGQPYYVLVAGVFAEPGASENADALMLARVDTGSKQVSLLSLPSNMQIESSTGAAGLAAQAYETGGDAALIEAASSMAGVDISHYVRIDAEGLVRMVDAVGGITVNVEEEVDDPYAGSIYIAPGEQTLSGEQALVYARARNYSDSTIQRQDNQLEIATALMQKVFDLGTAGLPGFVDALAECVKTDYSAANITSLVESLRGMDVSSISKAHAPGYIATNSSGRVEFSQSSSWSSALDSFRQNGSFEQTASVDASNVDPSSFTVVVRNGGGITGAAANFASILTEQGFNVTDVGNADSQVYEETLVVYKDEDKAACAQAVVDAMGVGRTTNASAYYSFDSDVLVMIGRDYAPTS</sequence>
<dbReference type="InterPro" id="IPR050922">
    <property type="entry name" value="LytR/CpsA/Psr_CW_biosynth"/>
</dbReference>
<dbReference type="InterPro" id="IPR004474">
    <property type="entry name" value="LytR_CpsA_psr"/>
</dbReference>
<feature type="domain" description="Cell envelope-related transcriptional attenuator" evidence="4">
    <location>
        <begin position="165"/>
        <end position="308"/>
    </location>
</feature>
<evidence type="ECO:0000259" key="4">
    <source>
        <dbReference type="Pfam" id="PF03816"/>
    </source>
</evidence>
<keyword evidence="3" id="KW-0812">Transmembrane</keyword>
<evidence type="ECO:0000256" key="3">
    <source>
        <dbReference type="SAM" id="Phobius"/>
    </source>
</evidence>
<dbReference type="AlphaFoldDB" id="A0A9D1D2X2"/>
<feature type="region of interest" description="Disordered" evidence="2">
    <location>
        <begin position="1"/>
        <end position="48"/>
    </location>
</feature>
<evidence type="ECO:0000313" key="7">
    <source>
        <dbReference type="Proteomes" id="UP000824261"/>
    </source>
</evidence>
<evidence type="ECO:0000313" key="6">
    <source>
        <dbReference type="EMBL" id="HIR00676.1"/>
    </source>
</evidence>
<dbReference type="Proteomes" id="UP000824261">
    <property type="component" value="Unassembled WGS sequence"/>
</dbReference>
<dbReference type="Gene3D" id="3.30.70.2390">
    <property type="match status" value="1"/>
</dbReference>
<keyword evidence="3" id="KW-0472">Membrane</keyword>
<evidence type="ECO:0000256" key="2">
    <source>
        <dbReference type="SAM" id="MobiDB-lite"/>
    </source>
</evidence>
<protein>
    <submittedName>
        <fullName evidence="6">LCP family protein</fullName>
    </submittedName>
</protein>
<comment type="similarity">
    <text evidence="1">Belongs to the LytR/CpsA/Psr (LCP) family.</text>
</comment>
<dbReference type="NCBIfam" id="TIGR00350">
    <property type="entry name" value="lytR_cpsA_psr"/>
    <property type="match status" value="1"/>
</dbReference>
<keyword evidence="3" id="KW-1133">Transmembrane helix</keyword>
<organism evidence="6 7">
    <name type="scientific">Candidatus Aveggerthella stercoripullorum</name>
    <dbReference type="NCBI Taxonomy" id="2840688"/>
    <lineage>
        <taxon>Bacteria</taxon>
        <taxon>Bacillati</taxon>
        <taxon>Actinomycetota</taxon>
        <taxon>Coriobacteriia</taxon>
        <taxon>Eggerthellales</taxon>
        <taxon>Eggerthellaceae</taxon>
        <taxon>Eggerthellaceae incertae sedis</taxon>
        <taxon>Candidatus Aveggerthella</taxon>
    </lineage>
</organism>
<reference evidence="6" key="2">
    <citation type="journal article" date="2021" name="PeerJ">
        <title>Extensive microbial diversity within the chicken gut microbiome revealed by metagenomics and culture.</title>
        <authorList>
            <person name="Gilroy R."/>
            <person name="Ravi A."/>
            <person name="Getino M."/>
            <person name="Pursley I."/>
            <person name="Horton D.L."/>
            <person name="Alikhan N.F."/>
            <person name="Baker D."/>
            <person name="Gharbi K."/>
            <person name="Hall N."/>
            <person name="Watson M."/>
            <person name="Adriaenssens E.M."/>
            <person name="Foster-Nyarko E."/>
            <person name="Jarju S."/>
            <person name="Secka A."/>
            <person name="Antonio M."/>
            <person name="Oren A."/>
            <person name="Chaudhuri R.R."/>
            <person name="La Ragione R."/>
            <person name="Hildebrand F."/>
            <person name="Pallen M.J."/>
        </authorList>
    </citation>
    <scope>NUCLEOTIDE SEQUENCE</scope>
    <source>
        <strain evidence="6">ChiGjej1B1-2707</strain>
    </source>
</reference>
<evidence type="ECO:0000259" key="5">
    <source>
        <dbReference type="Pfam" id="PF13399"/>
    </source>
</evidence>
<feature type="domain" description="LytR/CpsA/Psr regulator C-terminal" evidence="5">
    <location>
        <begin position="405"/>
        <end position="493"/>
    </location>
</feature>
<feature type="transmembrane region" description="Helical" evidence="3">
    <location>
        <begin position="99"/>
        <end position="123"/>
    </location>
</feature>
<dbReference type="PANTHER" id="PTHR33392:SF6">
    <property type="entry name" value="POLYISOPRENYL-TEICHOIC ACID--PEPTIDOGLYCAN TEICHOIC ACID TRANSFERASE TAGU"/>
    <property type="match status" value="1"/>
</dbReference>
<dbReference type="InterPro" id="IPR027381">
    <property type="entry name" value="LytR/CpsA/Psr_C"/>
</dbReference>
<reference evidence="6" key="1">
    <citation type="submission" date="2020-10" db="EMBL/GenBank/DDBJ databases">
        <authorList>
            <person name="Gilroy R."/>
        </authorList>
    </citation>
    <scope>NUCLEOTIDE SEQUENCE</scope>
    <source>
        <strain evidence="6">ChiGjej1B1-2707</strain>
    </source>
</reference>
<dbReference type="EMBL" id="DVGB01000001">
    <property type="protein sequence ID" value="HIR00676.1"/>
    <property type="molecule type" value="Genomic_DNA"/>
</dbReference>